<feature type="transmembrane region" description="Helical" evidence="2">
    <location>
        <begin position="34"/>
        <end position="51"/>
    </location>
</feature>
<keyword evidence="2" id="KW-1133">Transmembrane helix</keyword>
<feature type="transmembrane region" description="Helical" evidence="2">
    <location>
        <begin position="9"/>
        <end position="28"/>
    </location>
</feature>
<dbReference type="Proteomes" id="UP000284892">
    <property type="component" value="Unassembled WGS sequence"/>
</dbReference>
<keyword evidence="2" id="KW-0812">Transmembrane</keyword>
<evidence type="ECO:0000256" key="2">
    <source>
        <dbReference type="SAM" id="Phobius"/>
    </source>
</evidence>
<evidence type="ECO:0000313" key="3">
    <source>
        <dbReference type="EMBL" id="RKE90300.1"/>
    </source>
</evidence>
<organism evidence="3 4">
    <name type="scientific">Ichthyenterobacterium magnum</name>
    <dbReference type="NCBI Taxonomy" id="1230530"/>
    <lineage>
        <taxon>Bacteria</taxon>
        <taxon>Pseudomonadati</taxon>
        <taxon>Bacteroidota</taxon>
        <taxon>Flavobacteriia</taxon>
        <taxon>Flavobacteriales</taxon>
        <taxon>Flavobacteriaceae</taxon>
        <taxon>Ichthyenterobacterium</taxon>
    </lineage>
</organism>
<dbReference type="OrthoDB" id="1353929at2"/>
<evidence type="ECO:0000256" key="1">
    <source>
        <dbReference type="SAM" id="MobiDB-lite"/>
    </source>
</evidence>
<proteinExistence type="predicted"/>
<feature type="compositionally biased region" description="Polar residues" evidence="1">
    <location>
        <begin position="68"/>
        <end position="84"/>
    </location>
</feature>
<accession>A0A420DEG8</accession>
<name>A0A420DEG8_9FLAO</name>
<gene>
    <name evidence="3" type="ORF">BXY80_2767</name>
</gene>
<sequence>MKNIIHNTVTLLIGFVGLIGGLIWGYYSKWEFEPVILSIISFLEIIAYFTVPKDKKNNKELTQKSKNKNSQKVEVTVNNFSEPTQSEKKPSIKDKNALIETKKDKIGILFIDDDKNFNIVKILKDSDWKKTKTITDIKSLDINQVKNSEIIFVDINGVGKILNLEYEGLDLALMLKQKYPEKKIIIYSANKNSYSFHEAWDVVDSRLEKNALPYQFQNLVENYSLEFYN</sequence>
<evidence type="ECO:0000313" key="4">
    <source>
        <dbReference type="Proteomes" id="UP000284892"/>
    </source>
</evidence>
<keyword evidence="2" id="KW-0472">Membrane</keyword>
<feature type="region of interest" description="Disordered" evidence="1">
    <location>
        <begin position="60"/>
        <end position="91"/>
    </location>
</feature>
<comment type="caution">
    <text evidence="3">The sequence shown here is derived from an EMBL/GenBank/DDBJ whole genome shotgun (WGS) entry which is preliminary data.</text>
</comment>
<dbReference type="AlphaFoldDB" id="A0A420DEG8"/>
<dbReference type="RefSeq" id="WP_120202884.1">
    <property type="nucleotide sequence ID" value="NZ_RAQJ01000008.1"/>
</dbReference>
<reference evidence="3 4" key="1">
    <citation type="submission" date="2018-09" db="EMBL/GenBank/DDBJ databases">
        <title>Genomic Encyclopedia of Archaeal and Bacterial Type Strains, Phase II (KMG-II): from individual species to whole genera.</title>
        <authorList>
            <person name="Goeker M."/>
        </authorList>
    </citation>
    <scope>NUCLEOTIDE SEQUENCE [LARGE SCALE GENOMIC DNA]</scope>
    <source>
        <strain evidence="3 4">DSM 26283</strain>
    </source>
</reference>
<protein>
    <submittedName>
        <fullName evidence="3">Uncharacterized protein</fullName>
    </submittedName>
</protein>
<keyword evidence="4" id="KW-1185">Reference proteome</keyword>
<dbReference type="EMBL" id="RAQJ01000008">
    <property type="protein sequence ID" value="RKE90300.1"/>
    <property type="molecule type" value="Genomic_DNA"/>
</dbReference>